<accession>A0A4U6XJU8</accession>
<feature type="compositionally biased region" description="Basic and acidic residues" evidence="2">
    <location>
        <begin position="503"/>
        <end position="520"/>
    </location>
</feature>
<evidence type="ECO:0000256" key="1">
    <source>
        <dbReference type="PROSITE-ProRule" id="PRU00047"/>
    </source>
</evidence>
<dbReference type="OrthoDB" id="4777753at2759"/>
<feature type="region of interest" description="Disordered" evidence="2">
    <location>
        <begin position="139"/>
        <end position="171"/>
    </location>
</feature>
<evidence type="ECO:0000256" key="2">
    <source>
        <dbReference type="SAM" id="MobiDB-lite"/>
    </source>
</evidence>
<dbReference type="EMBL" id="PJEX01000136">
    <property type="protein sequence ID" value="TKW54457.1"/>
    <property type="molecule type" value="Genomic_DNA"/>
</dbReference>
<dbReference type="InterPro" id="IPR001878">
    <property type="entry name" value="Znf_CCHC"/>
</dbReference>
<dbReference type="AlphaFoldDB" id="A0A4U6XJU8"/>
<comment type="caution">
    <text evidence="4">The sequence shown here is derived from an EMBL/GenBank/DDBJ whole genome shotgun (WGS) entry which is preliminary data.</text>
</comment>
<name>A0A4U6XJU8_9PEZI</name>
<dbReference type="PROSITE" id="PS50158">
    <property type="entry name" value="ZF_CCHC"/>
    <property type="match status" value="1"/>
</dbReference>
<feature type="region of interest" description="Disordered" evidence="2">
    <location>
        <begin position="487"/>
        <end position="520"/>
    </location>
</feature>
<feature type="compositionally biased region" description="Basic and acidic residues" evidence="2">
    <location>
        <begin position="1"/>
        <end position="10"/>
    </location>
</feature>
<keyword evidence="5" id="KW-1185">Reference proteome</keyword>
<dbReference type="STRING" id="1306861.A0A4U6XJU8"/>
<feature type="region of interest" description="Disordered" evidence="2">
    <location>
        <begin position="1"/>
        <end position="44"/>
    </location>
</feature>
<reference evidence="4 5" key="1">
    <citation type="journal article" date="2019" name="PLoS ONE">
        <title>Comparative genome analysis indicates high evolutionary potential of pathogenicity genes in Colletotrichum tanaceti.</title>
        <authorList>
            <person name="Lelwala R.V."/>
            <person name="Korhonen P.K."/>
            <person name="Young N.D."/>
            <person name="Scott J.B."/>
            <person name="Ades P.A."/>
            <person name="Gasser R.B."/>
            <person name="Taylor P.W.J."/>
        </authorList>
    </citation>
    <scope>NUCLEOTIDE SEQUENCE [LARGE SCALE GENOMIC DNA]</scope>
    <source>
        <strain evidence="4">BRIP57314</strain>
    </source>
</reference>
<sequence length="520" mass="58137">MQATREKDPDETYAVSGTDNRRRQEDEEEGVEETHCQSRGDTVGRPNVMSAVVSAVQSARHQLAVSGSDMKLTYSNMTFDTMRTEHMVAQATRDYDTFGRDYTFVDTFRYYRNESGDHMAQLAAEEEDLAMEAHLARTAAANHNSTPDTPPRDCGPWSDRRNQSSPYRRDMRLRRLSTLSNAASNSGALTIGKLGKYDVKMATAGTQGRHYDFANQRVVPPWHGIVNMSRAYQERLQIQFGPVFEGRRTRFNAANTCAKCGHIGHWLSDCAFPDDSGFIYGCPIHNSRSHSLDDCPDFHRLSESQLLWLLVVLRGNKPPIRTTISWSKYLRIAIEEGTWTSDNVPLPLTSTFVLDMVLGPKSRHSWLDFDYATQDNDQLPSDPVTRGPHAEVVKNTALDNEVHVPLTHGSLKKKGRAGAAVRSDAPSYADDGDAPQEDNYQEEESHATLEAEAEGDVGVMDEPEVDNPGASVQDMITQHYATEAHAAEEQTKIDSNMLSDVFGKNREEEDSMDWGHSDAE</sequence>
<dbReference type="InterPro" id="IPR036875">
    <property type="entry name" value="Znf_CCHC_sf"/>
</dbReference>
<feature type="region of interest" description="Disordered" evidence="2">
    <location>
        <begin position="404"/>
        <end position="474"/>
    </location>
</feature>
<feature type="compositionally biased region" description="Acidic residues" evidence="2">
    <location>
        <begin position="430"/>
        <end position="442"/>
    </location>
</feature>
<dbReference type="GO" id="GO:0008270">
    <property type="term" value="F:zinc ion binding"/>
    <property type="evidence" value="ECO:0007669"/>
    <property type="project" value="UniProtKB-KW"/>
</dbReference>
<keyword evidence="1" id="KW-0863">Zinc-finger</keyword>
<evidence type="ECO:0000313" key="5">
    <source>
        <dbReference type="Proteomes" id="UP000310108"/>
    </source>
</evidence>
<organism evidence="4 5">
    <name type="scientific">Colletotrichum tanaceti</name>
    <dbReference type="NCBI Taxonomy" id="1306861"/>
    <lineage>
        <taxon>Eukaryota</taxon>
        <taxon>Fungi</taxon>
        <taxon>Dikarya</taxon>
        <taxon>Ascomycota</taxon>
        <taxon>Pezizomycotina</taxon>
        <taxon>Sordariomycetes</taxon>
        <taxon>Hypocreomycetidae</taxon>
        <taxon>Glomerellales</taxon>
        <taxon>Glomerellaceae</taxon>
        <taxon>Colletotrichum</taxon>
        <taxon>Colletotrichum destructivum species complex</taxon>
    </lineage>
</organism>
<feature type="compositionally biased region" description="Acidic residues" evidence="2">
    <location>
        <begin position="451"/>
        <end position="465"/>
    </location>
</feature>
<gene>
    <name evidence="4" type="ORF">CTA1_10765</name>
</gene>
<dbReference type="Proteomes" id="UP000310108">
    <property type="component" value="Unassembled WGS sequence"/>
</dbReference>
<keyword evidence="1" id="KW-0479">Metal-binding</keyword>
<evidence type="ECO:0000313" key="4">
    <source>
        <dbReference type="EMBL" id="TKW54457.1"/>
    </source>
</evidence>
<feature type="compositionally biased region" description="Basic and acidic residues" evidence="2">
    <location>
        <begin position="158"/>
        <end position="170"/>
    </location>
</feature>
<protein>
    <recommendedName>
        <fullName evidence="3">CCHC-type domain-containing protein</fullName>
    </recommendedName>
</protein>
<dbReference type="GO" id="GO:0003676">
    <property type="term" value="F:nucleic acid binding"/>
    <property type="evidence" value="ECO:0007669"/>
    <property type="project" value="InterPro"/>
</dbReference>
<keyword evidence="1" id="KW-0862">Zinc</keyword>
<evidence type="ECO:0000259" key="3">
    <source>
        <dbReference type="PROSITE" id="PS50158"/>
    </source>
</evidence>
<dbReference type="SUPFAM" id="SSF57756">
    <property type="entry name" value="Retrovirus zinc finger-like domains"/>
    <property type="match status" value="1"/>
</dbReference>
<feature type="domain" description="CCHC-type" evidence="3">
    <location>
        <begin position="257"/>
        <end position="270"/>
    </location>
</feature>
<proteinExistence type="predicted"/>